<comment type="caution">
    <text evidence="1">The sequence shown here is derived from an EMBL/GenBank/DDBJ whole genome shotgun (WGS) entry which is preliminary data.</text>
</comment>
<dbReference type="AlphaFoldDB" id="A0YBT0"/>
<proteinExistence type="predicted"/>
<evidence type="ECO:0000313" key="2">
    <source>
        <dbReference type="Proteomes" id="UP000004931"/>
    </source>
</evidence>
<gene>
    <name evidence="1" type="ORF">GP2143_06150</name>
</gene>
<name>A0YBT0_9GAMM</name>
<dbReference type="EMBL" id="AAVT01000002">
    <property type="protein sequence ID" value="EAW32010.1"/>
    <property type="molecule type" value="Genomic_DNA"/>
</dbReference>
<accession>A0YBT0</accession>
<protein>
    <submittedName>
        <fullName evidence="1">Uncharacterized protein</fullName>
    </submittedName>
</protein>
<organism evidence="1 2">
    <name type="scientific">marine gamma proteobacterium HTCC2143</name>
    <dbReference type="NCBI Taxonomy" id="247633"/>
    <lineage>
        <taxon>Bacteria</taxon>
        <taxon>Pseudomonadati</taxon>
        <taxon>Pseudomonadota</taxon>
        <taxon>Gammaproteobacteria</taxon>
        <taxon>Cellvibrionales</taxon>
        <taxon>Spongiibacteraceae</taxon>
        <taxon>BD1-7 clade</taxon>
    </lineage>
</organism>
<dbReference type="STRING" id="247633.GP2143_06150"/>
<evidence type="ECO:0000313" key="1">
    <source>
        <dbReference type="EMBL" id="EAW32010.1"/>
    </source>
</evidence>
<reference evidence="1 2" key="1">
    <citation type="journal article" date="2010" name="J. Bacteriol.">
        <title>Genome sequence of the oligotrophic marine Gammaproteobacterium HTCC2143, isolated from the Oregon Coast.</title>
        <authorList>
            <person name="Oh H.M."/>
            <person name="Kang I."/>
            <person name="Ferriera S."/>
            <person name="Giovannoni S.J."/>
            <person name="Cho J.C."/>
        </authorList>
    </citation>
    <scope>NUCLEOTIDE SEQUENCE [LARGE SCALE GENOMIC DNA]</scope>
    <source>
        <strain evidence="1 2">HTCC2143</strain>
    </source>
</reference>
<dbReference type="Proteomes" id="UP000004931">
    <property type="component" value="Unassembled WGS sequence"/>
</dbReference>
<sequence length="78" mass="8832">MLLKINSVKQFVMPAYSAKCESPIGRNDLVTDVSAIDARLPIVLCTQLCVSRLRWFTVKALKADFLRSNQLRFPYDVG</sequence>
<keyword evidence="2" id="KW-1185">Reference proteome</keyword>